<comment type="caution">
    <text evidence="1">The sequence shown here is derived from an EMBL/GenBank/DDBJ whole genome shotgun (WGS) entry which is preliminary data.</text>
</comment>
<dbReference type="Proteomes" id="UP000283872">
    <property type="component" value="Unassembled WGS sequence"/>
</dbReference>
<evidence type="ECO:0000313" key="1">
    <source>
        <dbReference type="EMBL" id="RGS12003.1"/>
    </source>
</evidence>
<accession>A0A3E5DYM2</accession>
<sequence length="89" mass="10449">MDWKCGSIIFFSSGKLQCLFGGNFIKVSLLEEIIEEKFGGIKKISYFCNRVMSERKRTGTMKALVNERIERYLAIEMWKFQSLLTINRQ</sequence>
<reference evidence="1 2" key="1">
    <citation type="submission" date="2018-08" db="EMBL/GenBank/DDBJ databases">
        <title>A genome reference for cultivated species of the human gut microbiota.</title>
        <authorList>
            <person name="Zou Y."/>
            <person name="Xue W."/>
            <person name="Luo G."/>
        </authorList>
    </citation>
    <scope>NUCLEOTIDE SEQUENCE [LARGE SCALE GENOMIC DNA]</scope>
    <source>
        <strain evidence="1 2">AF24-12</strain>
    </source>
</reference>
<name>A0A3E5DYM2_9BACT</name>
<gene>
    <name evidence="1" type="ORF">DWY11_13085</name>
</gene>
<evidence type="ECO:0000313" key="2">
    <source>
        <dbReference type="Proteomes" id="UP000283872"/>
    </source>
</evidence>
<proteinExistence type="predicted"/>
<dbReference type="AlphaFoldDB" id="A0A3E5DYM2"/>
<dbReference type="EMBL" id="QRVA01000043">
    <property type="protein sequence ID" value="RGS12003.1"/>
    <property type="molecule type" value="Genomic_DNA"/>
</dbReference>
<organism evidence="1 2">
    <name type="scientific">Segatella copri</name>
    <dbReference type="NCBI Taxonomy" id="165179"/>
    <lineage>
        <taxon>Bacteria</taxon>
        <taxon>Pseudomonadati</taxon>
        <taxon>Bacteroidota</taxon>
        <taxon>Bacteroidia</taxon>
        <taxon>Bacteroidales</taxon>
        <taxon>Prevotellaceae</taxon>
        <taxon>Segatella</taxon>
    </lineage>
</organism>
<protein>
    <submittedName>
        <fullName evidence="1">Uncharacterized protein</fullName>
    </submittedName>
</protein>